<evidence type="ECO:0000256" key="1">
    <source>
        <dbReference type="SAM" id="Phobius"/>
    </source>
</evidence>
<dbReference type="PANTHER" id="PTHR34473:SF2">
    <property type="entry name" value="UPF0699 TRANSMEMBRANE PROTEIN YDBT"/>
    <property type="match status" value="1"/>
</dbReference>
<reference evidence="3 4" key="1">
    <citation type="journal article" date="2019" name="Int. J. Syst. Evol. Microbiol.">
        <title>The Global Catalogue of Microorganisms (GCM) 10K type strain sequencing project: providing services to taxonomists for standard genome sequencing and annotation.</title>
        <authorList>
            <consortium name="The Broad Institute Genomics Platform"/>
            <consortium name="The Broad Institute Genome Sequencing Center for Infectious Disease"/>
            <person name="Wu L."/>
            <person name="Ma J."/>
        </authorList>
    </citation>
    <scope>NUCLEOTIDE SEQUENCE [LARGE SCALE GENOMIC DNA]</scope>
    <source>
        <strain evidence="3 4">JCM 9731</strain>
    </source>
</reference>
<feature type="domain" description="YdbS-like PH" evidence="2">
    <location>
        <begin position="242"/>
        <end position="318"/>
    </location>
</feature>
<proteinExistence type="predicted"/>
<evidence type="ECO:0000313" key="3">
    <source>
        <dbReference type="EMBL" id="GAA0322061.1"/>
    </source>
</evidence>
<keyword evidence="1" id="KW-0812">Transmembrane</keyword>
<feature type="domain" description="YdbS-like PH" evidence="2">
    <location>
        <begin position="389"/>
        <end position="469"/>
    </location>
</feature>
<dbReference type="InterPro" id="IPR005182">
    <property type="entry name" value="YdbS-like_PH"/>
</dbReference>
<evidence type="ECO:0000313" key="4">
    <source>
        <dbReference type="Proteomes" id="UP001500782"/>
    </source>
</evidence>
<feature type="domain" description="YdbS-like PH" evidence="2">
    <location>
        <begin position="60"/>
        <end position="142"/>
    </location>
</feature>
<feature type="transmembrane region" description="Helical" evidence="1">
    <location>
        <begin position="215"/>
        <end position="240"/>
    </location>
</feature>
<feature type="transmembrane region" description="Helical" evidence="1">
    <location>
        <begin position="40"/>
        <end position="61"/>
    </location>
</feature>
<gene>
    <name evidence="3" type="ORF">GCM10008967_10680</name>
</gene>
<keyword evidence="1" id="KW-1133">Transmembrane helix</keyword>
<dbReference type="PIRSF" id="PIRSF026631">
    <property type="entry name" value="UCP026631"/>
    <property type="match status" value="1"/>
</dbReference>
<dbReference type="Proteomes" id="UP001500782">
    <property type="component" value="Unassembled WGS sequence"/>
</dbReference>
<accession>A0ABN0W0L0</accession>
<name>A0ABN0W0L0_9BACI</name>
<protein>
    <submittedName>
        <fullName evidence="3">PH domain-containing protein</fullName>
    </submittedName>
</protein>
<dbReference type="EMBL" id="BAAADJ010000011">
    <property type="protein sequence ID" value="GAA0322061.1"/>
    <property type="molecule type" value="Genomic_DNA"/>
</dbReference>
<dbReference type="InterPro" id="IPR014529">
    <property type="entry name" value="UCP026631"/>
</dbReference>
<dbReference type="RefSeq" id="WP_343797022.1">
    <property type="nucleotide sequence ID" value="NZ_BAAADJ010000011.1"/>
</dbReference>
<dbReference type="PANTHER" id="PTHR34473">
    <property type="entry name" value="UPF0699 TRANSMEMBRANE PROTEIN YDBS"/>
    <property type="match status" value="1"/>
</dbReference>
<sequence>MSEPKRLHPIAAVHKVLKSIKELLLPLLLFFVFGSNETTFYFMVAGAMIVIVGITGIVSWLKYSYRLEQQELRIEYGLFVRKKRYIPFDRIQSLDLTSGILHRMFNLVQVKVETAGGSAVGKEADAVLTAVTKQEAERIKSIIFAERSEVAEDLPDKSNVTTIYQITNKQLLLLATTSGSVGVVLSAVMAFFFQFEEVIPYEEIFSGITVWVQGSVLLITFTILFFFTLAWVASIILTYLRYANFTVKKEQEDIIITKGLIEKRQLTLPLVRIQSVRVVENPIRQLLGLAAVYVDSAGSTSNDMNDKALMLFPVIRKRALKELVELGLPDYEVDPPLKGAPVHALKLQILRSFLILLPFLAAGFYFFHKWGLVVLLIVPLLFTWRWFQYKDTGYHLSGNKQLTLRHRAISRTTSFLLKNKIQAIEWNRGPIMRKWELVSVWGHVKSGSTKSIAKVNYITTQDAKQVYQWFRSQNEYK</sequence>
<feature type="transmembrane region" description="Helical" evidence="1">
    <location>
        <begin position="347"/>
        <end position="364"/>
    </location>
</feature>
<feature type="transmembrane region" description="Helical" evidence="1">
    <location>
        <begin position="171"/>
        <end position="195"/>
    </location>
</feature>
<dbReference type="Pfam" id="PF03703">
    <property type="entry name" value="bPH_2"/>
    <property type="match status" value="3"/>
</dbReference>
<keyword evidence="4" id="KW-1185">Reference proteome</keyword>
<organism evidence="3 4">
    <name type="scientific">Bacillus carboniphilus</name>
    <dbReference type="NCBI Taxonomy" id="86663"/>
    <lineage>
        <taxon>Bacteria</taxon>
        <taxon>Bacillati</taxon>
        <taxon>Bacillota</taxon>
        <taxon>Bacilli</taxon>
        <taxon>Bacillales</taxon>
        <taxon>Bacillaceae</taxon>
        <taxon>Bacillus</taxon>
    </lineage>
</organism>
<keyword evidence="1" id="KW-0472">Membrane</keyword>
<feature type="transmembrane region" description="Helical" evidence="1">
    <location>
        <begin position="370"/>
        <end position="387"/>
    </location>
</feature>
<evidence type="ECO:0000259" key="2">
    <source>
        <dbReference type="Pfam" id="PF03703"/>
    </source>
</evidence>
<comment type="caution">
    <text evidence="3">The sequence shown here is derived from an EMBL/GenBank/DDBJ whole genome shotgun (WGS) entry which is preliminary data.</text>
</comment>